<dbReference type="Pfam" id="PF01935">
    <property type="entry name" value="DUF87"/>
    <property type="match status" value="1"/>
</dbReference>
<dbReference type="SUPFAM" id="SSF52540">
    <property type="entry name" value="P-loop containing nucleoside triphosphate hydrolases"/>
    <property type="match status" value="1"/>
</dbReference>
<dbReference type="Gene3D" id="3.40.50.300">
    <property type="entry name" value="P-loop containing nucleotide triphosphate hydrolases"/>
    <property type="match status" value="2"/>
</dbReference>
<proteinExistence type="predicted"/>
<dbReference type="InterPro" id="IPR002789">
    <property type="entry name" value="HerA_central"/>
</dbReference>
<dbReference type="Proteomes" id="UP000366872">
    <property type="component" value="Unassembled WGS sequence"/>
</dbReference>
<sequence length="676" mass="76616">MKTEQPIPKLDSLFQQLRKAGLDRIPHTHDLMEWAQIDPDDSSIIRLLQEALEEEGTILQLNPDPFRPTMPHNQQEVSGDLHLGYLPQNGFPYGISIQQLIYHLLVLGRTGGGKTTLIRHLLHQLVQNIPDIKLLILERKQEYTDLLNLSPEPFHVLDVKRLRFNVLKPPPGVPLHMWLSVFTQMLTNYMDIRIASSGFLLELALDLIADSEGSFPSLRDLHNHIKKQKYKPASTMARHQETVLIRLSALLNMLPGVFDSGNGLDIRDILANHTLFLLHDIPHLAMQNFMFSLIMAQAFFYRTMVEGHQPSLRNLMVLDEASALFRRSDEIKENDSYLSYMVSQARGYGIGLIAAGQSSTDLSHTLLANTGTKIVVGGLGRSEDADLFLRQRPITLEQRHHVMSHPDVGRAFSADGRYPYLLECGINPPPNNAALDDAALEQHIRKTVVDLRIAPLLPPPSPKPNAKPTEKKEIADDLLRILLDIQYTPFQLLRDRANKLKMKPVALHDQIKKLIQQGMMKDHPVHIKRGSPRDLYEVTAKGAGLTKVPITKMKGRGGYLHKFYQMKIAEFWKAKGWKVEIEGLCDSKNADLVITHRSDGTAVAIEIELNFEANPDHVIHNILKDLESDRVEKVITLVPKKPILKKLEKLIRDTEELSGKIGRIELACTYNHWEDK</sequence>
<dbReference type="SMART" id="SM00382">
    <property type="entry name" value="AAA"/>
    <property type="match status" value="1"/>
</dbReference>
<evidence type="ECO:0000313" key="3">
    <source>
        <dbReference type="Proteomes" id="UP000366872"/>
    </source>
</evidence>
<organism evidence="2 3">
    <name type="scientific">Pontiella desulfatans</name>
    <dbReference type="NCBI Taxonomy" id="2750659"/>
    <lineage>
        <taxon>Bacteria</taxon>
        <taxon>Pseudomonadati</taxon>
        <taxon>Kiritimatiellota</taxon>
        <taxon>Kiritimatiellia</taxon>
        <taxon>Kiritimatiellales</taxon>
        <taxon>Pontiellaceae</taxon>
        <taxon>Pontiella</taxon>
    </lineage>
</organism>
<evidence type="ECO:0000259" key="1">
    <source>
        <dbReference type="SMART" id="SM00382"/>
    </source>
</evidence>
<evidence type="ECO:0000313" key="2">
    <source>
        <dbReference type="EMBL" id="VGO13902.1"/>
    </source>
</evidence>
<feature type="domain" description="AAA+ ATPase" evidence="1">
    <location>
        <begin position="100"/>
        <end position="381"/>
    </location>
</feature>
<dbReference type="AlphaFoldDB" id="A0A6C2U1R9"/>
<dbReference type="PANTHER" id="PTHR30121">
    <property type="entry name" value="UNCHARACTERIZED PROTEIN YJGR-RELATED"/>
    <property type="match status" value="1"/>
</dbReference>
<dbReference type="RefSeq" id="WP_136079435.1">
    <property type="nucleotide sequence ID" value="NZ_CAAHFG010000001.1"/>
</dbReference>
<dbReference type="InterPro" id="IPR051162">
    <property type="entry name" value="T4SS_component"/>
</dbReference>
<protein>
    <recommendedName>
        <fullName evidence="1">AAA+ ATPase domain-containing protein</fullName>
    </recommendedName>
</protein>
<dbReference type="InterPro" id="IPR027417">
    <property type="entry name" value="P-loop_NTPase"/>
</dbReference>
<reference evidence="2 3" key="1">
    <citation type="submission" date="2019-04" db="EMBL/GenBank/DDBJ databases">
        <authorList>
            <person name="Van Vliet M D."/>
        </authorList>
    </citation>
    <scope>NUCLEOTIDE SEQUENCE [LARGE SCALE GENOMIC DNA]</scope>
    <source>
        <strain evidence="2 3">F1</strain>
    </source>
</reference>
<name>A0A6C2U1R9_PONDE</name>
<keyword evidence="3" id="KW-1185">Reference proteome</keyword>
<dbReference type="PANTHER" id="PTHR30121:SF6">
    <property type="entry name" value="SLR6007 PROTEIN"/>
    <property type="match status" value="1"/>
</dbReference>
<accession>A0A6C2U1R9</accession>
<dbReference type="EMBL" id="CAAHFG010000001">
    <property type="protein sequence ID" value="VGO13902.1"/>
    <property type="molecule type" value="Genomic_DNA"/>
</dbReference>
<gene>
    <name evidence="2" type="ORF">PDESU_02459</name>
</gene>
<dbReference type="InterPro" id="IPR003593">
    <property type="entry name" value="AAA+_ATPase"/>
</dbReference>